<sequence length="107" mass="11674">MRVSSEGVVQAHLVVERSETLDLFLRDQRGLERALEQAGLRTDSGSVQFSLRDQGGSQFTFADQGREGQARSDSSGDETAETSDPGDIEQVVQLYRTGGRSGLDIRV</sequence>
<dbReference type="STRING" id="991905.SL003B_1140"/>
<evidence type="ECO:0000313" key="2">
    <source>
        <dbReference type="EMBL" id="ADZ69568.1"/>
    </source>
</evidence>
<dbReference type="EMBL" id="CP002568">
    <property type="protein sequence ID" value="ADZ69568.1"/>
    <property type="molecule type" value="Genomic_DNA"/>
</dbReference>
<dbReference type="eggNOG" id="COG3144">
    <property type="taxonomic scope" value="Bacteria"/>
</dbReference>
<keyword evidence="2" id="KW-0969">Cilium</keyword>
<feature type="region of interest" description="Disordered" evidence="1">
    <location>
        <begin position="58"/>
        <end position="92"/>
    </location>
</feature>
<name>F2IZL2_POLGS</name>
<accession>F2IZL2</accession>
<dbReference type="HOGENOM" id="CLU_2207623_0_0_5"/>
<protein>
    <submittedName>
        <fullName evidence="2">Flagellar hook-length control protein, putative</fullName>
    </submittedName>
</protein>
<dbReference type="Proteomes" id="UP000008130">
    <property type="component" value="Chromosome"/>
</dbReference>
<dbReference type="KEGG" id="pgv:SL003B_1140"/>
<reference evidence="2 3" key="1">
    <citation type="journal article" date="2011" name="J. Bacteriol.">
        <title>Complete genome sequence of Polymorphum gilvum SL003B-26A1T, a crude oil-degrading bacterium from oil-polluted saline soil.</title>
        <authorList>
            <person name="Li S.G."/>
            <person name="Tang Y.Q."/>
            <person name="Nie Y."/>
            <person name="Cai M."/>
            <person name="Wu X.L."/>
        </authorList>
    </citation>
    <scope>NUCLEOTIDE SEQUENCE [LARGE SCALE GENOMIC DNA]</scope>
    <source>
        <strain evidence="3">LMG 25793 / CGMCC 1.9160 / SL003B-26A1</strain>
    </source>
</reference>
<evidence type="ECO:0000256" key="1">
    <source>
        <dbReference type="SAM" id="MobiDB-lite"/>
    </source>
</evidence>
<feature type="compositionally biased region" description="Acidic residues" evidence="1">
    <location>
        <begin position="75"/>
        <end position="87"/>
    </location>
</feature>
<dbReference type="AlphaFoldDB" id="F2IZL2"/>
<keyword evidence="3" id="KW-1185">Reference proteome</keyword>
<dbReference type="InterPro" id="IPR038610">
    <property type="entry name" value="FliK-like_C_sf"/>
</dbReference>
<keyword evidence="2" id="KW-0966">Cell projection</keyword>
<gene>
    <name evidence="2" type="ordered locus">SL003B_1140</name>
</gene>
<proteinExistence type="predicted"/>
<dbReference type="Gene3D" id="3.30.750.140">
    <property type="match status" value="1"/>
</dbReference>
<evidence type="ECO:0000313" key="3">
    <source>
        <dbReference type="Proteomes" id="UP000008130"/>
    </source>
</evidence>
<organism evidence="2 3">
    <name type="scientific">Polymorphum gilvum (strain LMG 25793 / CGMCC 1.9160 / SL003B-26A1)</name>
    <dbReference type="NCBI Taxonomy" id="991905"/>
    <lineage>
        <taxon>Bacteria</taxon>
        <taxon>Pseudomonadati</taxon>
        <taxon>Pseudomonadota</taxon>
        <taxon>Alphaproteobacteria</taxon>
        <taxon>Rhodobacterales</taxon>
        <taxon>Paracoccaceae</taxon>
        <taxon>Polymorphum</taxon>
    </lineage>
</organism>
<keyword evidence="2" id="KW-0282">Flagellum</keyword>